<feature type="transmembrane region" description="Helical" evidence="7">
    <location>
        <begin position="184"/>
        <end position="203"/>
    </location>
</feature>
<feature type="transmembrane region" description="Helical" evidence="7">
    <location>
        <begin position="42"/>
        <end position="59"/>
    </location>
</feature>
<protein>
    <submittedName>
        <fullName evidence="12 13">CSC1-like protein 1</fullName>
    </submittedName>
</protein>
<dbReference type="PANTHER" id="PTHR13018:SF5">
    <property type="entry name" value="RE44586P"/>
    <property type="match status" value="1"/>
</dbReference>
<evidence type="ECO:0000313" key="13">
    <source>
        <dbReference type="RefSeq" id="XP_018332983.1"/>
    </source>
</evidence>
<evidence type="ECO:0000259" key="9">
    <source>
        <dbReference type="Pfam" id="PF13967"/>
    </source>
</evidence>
<evidence type="ECO:0000256" key="2">
    <source>
        <dbReference type="ARBA" id="ARBA00007779"/>
    </source>
</evidence>
<feature type="transmembrane region" description="Helical" evidence="7">
    <location>
        <begin position="430"/>
        <end position="450"/>
    </location>
</feature>
<organism evidence="11 12">
    <name type="scientific">Agrilus planipennis</name>
    <name type="common">Emerald ash borer</name>
    <name type="synonym">Agrilus marcopoli</name>
    <dbReference type="NCBI Taxonomy" id="224129"/>
    <lineage>
        <taxon>Eukaryota</taxon>
        <taxon>Metazoa</taxon>
        <taxon>Ecdysozoa</taxon>
        <taxon>Arthropoda</taxon>
        <taxon>Hexapoda</taxon>
        <taxon>Insecta</taxon>
        <taxon>Pterygota</taxon>
        <taxon>Neoptera</taxon>
        <taxon>Endopterygota</taxon>
        <taxon>Coleoptera</taxon>
        <taxon>Polyphaga</taxon>
        <taxon>Elateriformia</taxon>
        <taxon>Buprestoidea</taxon>
        <taxon>Buprestidae</taxon>
        <taxon>Agrilinae</taxon>
        <taxon>Agrilus</taxon>
    </lineage>
</organism>
<sequence>MNPYIIESDLQYEVVDNDTCLNRKHNSSIIITNVYEGIPETLIVNLISWASLILLFALLRNRAWDYGRLALVHNEKWTQLFYKSTDDAVSVDEATQESSLMSDSRCCSWFPSIFKINKHRLIDRAGPDAAHYLSFQQHLLLLKVIITILSLCVILPINFQGNLQGSVYTFGHTTLSNLEPTSNWLWMHVICSFALVPLTVLVMRQTSSRIPTTTILSSRTVMVTQISKGHRNPEEVRSYFLVRFPNIGIKDVQFAYRIKDLTNLEHQREAARQARIYCEMNNREIIKVQPYGCYFCCPCKSKNALEYYIEEESRLNALVSQKRHQALHQPLGIAFVTLETAEEAEAVLHTFVPGTRFHWNITNAPTPSDIIWENLQVSARNWYSKAIIINVILFLVLFFLTTPAYVVNLITTITQQRDLMKKVSPVISEFLPTLLMLFMAAIMPVIVAYSDQWMSHWTKSKQNLATMQKTFFFLLFMVLILPSLGLTSAQALVEWSVSENRTYRWECVFLPDKGAFFVNYVITSSLIGTALELLRFPELAMYVWRLLLAKSPAEKISIQKNILAEFPYGIHYAWTLLIFTTSTVYSLTCPLITPFGLLYLCLKHFVDKHNLFYVYRPSGMCGEGQQIHILAVKNVRVAVLLLQAIMATFAFIRGGLGALSIVTMLGFVSTCSFFFLLGPFPSCRPVATVINNMPEIQDNYVAPVLISSEKASKEETISFSPCYGSSNSNEIVPVAAINPTLTNVI</sequence>
<feature type="transmembrane region" description="Helical" evidence="7">
    <location>
        <begin position="572"/>
        <end position="602"/>
    </location>
</feature>
<dbReference type="STRING" id="224129.A0A1W4XJM8"/>
<dbReference type="Pfam" id="PF14703">
    <property type="entry name" value="PHM7_cyt"/>
    <property type="match status" value="1"/>
</dbReference>
<proteinExistence type="inferred from homology"/>
<dbReference type="Pfam" id="PF13967">
    <property type="entry name" value="RSN1_TM"/>
    <property type="match status" value="1"/>
</dbReference>
<evidence type="ECO:0000256" key="5">
    <source>
        <dbReference type="ARBA" id="ARBA00022989"/>
    </source>
</evidence>
<reference evidence="12 13" key="1">
    <citation type="submission" date="2025-04" db="UniProtKB">
        <authorList>
            <consortium name="RefSeq"/>
        </authorList>
    </citation>
    <scope>IDENTIFICATION</scope>
    <source>
        <tissue evidence="12 13">Entire body</tissue>
    </source>
</reference>
<dbReference type="KEGG" id="apln:108742311"/>
<gene>
    <name evidence="12 13" type="primary">LOC108742311</name>
</gene>
<feature type="transmembrane region" description="Helical" evidence="7">
    <location>
        <begin position="658"/>
        <end position="677"/>
    </location>
</feature>
<feature type="domain" description="CSC1/OSCA1-like N-terminal transmembrane" evidence="9">
    <location>
        <begin position="41"/>
        <end position="202"/>
    </location>
</feature>
<comment type="subcellular location">
    <subcellularLocation>
        <location evidence="1">Membrane</location>
        <topology evidence="1">Multi-pass membrane protein</topology>
    </subcellularLocation>
</comment>
<dbReference type="Proteomes" id="UP000192223">
    <property type="component" value="Unplaced"/>
</dbReference>
<feature type="transmembrane region" description="Helical" evidence="7">
    <location>
        <begin position="471"/>
        <end position="493"/>
    </location>
</feature>
<dbReference type="RefSeq" id="XP_018332982.1">
    <property type="nucleotide sequence ID" value="XM_018477480.1"/>
</dbReference>
<dbReference type="GO" id="GO:0005227">
    <property type="term" value="F:calcium-activated cation channel activity"/>
    <property type="evidence" value="ECO:0007669"/>
    <property type="project" value="InterPro"/>
</dbReference>
<evidence type="ECO:0000313" key="11">
    <source>
        <dbReference type="Proteomes" id="UP000192223"/>
    </source>
</evidence>
<dbReference type="InterPro" id="IPR003864">
    <property type="entry name" value="CSC1/OSCA1-like_7TM"/>
</dbReference>
<keyword evidence="11" id="KW-1185">Reference proteome</keyword>
<feature type="domain" description="CSC1/OSCA1-like cytosolic" evidence="10">
    <location>
        <begin position="218"/>
        <end position="374"/>
    </location>
</feature>
<dbReference type="Pfam" id="PF02714">
    <property type="entry name" value="RSN1_7TM"/>
    <property type="match status" value="1"/>
</dbReference>
<accession>A0A1W4XJM8</accession>
<feature type="transmembrane region" description="Helical" evidence="7">
    <location>
        <begin position="635"/>
        <end position="652"/>
    </location>
</feature>
<dbReference type="InterPro" id="IPR032880">
    <property type="entry name" value="CSC1/OSCA1-like_N"/>
</dbReference>
<keyword evidence="5 7" id="KW-1133">Transmembrane helix</keyword>
<evidence type="ECO:0000259" key="8">
    <source>
        <dbReference type="Pfam" id="PF02714"/>
    </source>
</evidence>
<dbReference type="InterPro" id="IPR045122">
    <property type="entry name" value="Csc1-like"/>
</dbReference>
<evidence type="ECO:0000256" key="7">
    <source>
        <dbReference type="SAM" id="Phobius"/>
    </source>
</evidence>
<dbReference type="InterPro" id="IPR027815">
    <property type="entry name" value="CSC1/OSCA1-like_cyt"/>
</dbReference>
<dbReference type="OrthoDB" id="1689567at2759"/>
<evidence type="ECO:0000259" key="10">
    <source>
        <dbReference type="Pfam" id="PF14703"/>
    </source>
</evidence>
<feature type="domain" description="CSC1/OSCA1-like 7TM region" evidence="8">
    <location>
        <begin position="386"/>
        <end position="647"/>
    </location>
</feature>
<dbReference type="AlphaFoldDB" id="A0A1W4XJM8"/>
<evidence type="ECO:0000256" key="1">
    <source>
        <dbReference type="ARBA" id="ARBA00004141"/>
    </source>
</evidence>
<comment type="similarity">
    <text evidence="2">Belongs to the CSC1 (TC 1.A.17) family.</text>
</comment>
<name>A0A1W4XJM8_AGRPL</name>
<feature type="transmembrane region" description="Helical" evidence="7">
    <location>
        <begin position="140"/>
        <end position="159"/>
    </location>
</feature>
<keyword evidence="6 7" id="KW-0472">Membrane</keyword>
<dbReference type="RefSeq" id="XP_018332983.1">
    <property type="nucleotide sequence ID" value="XM_018477481.1"/>
</dbReference>
<evidence type="ECO:0000256" key="4">
    <source>
        <dbReference type="ARBA" id="ARBA00022692"/>
    </source>
</evidence>
<feature type="transmembrane region" description="Helical" evidence="7">
    <location>
        <begin position="387"/>
        <end position="410"/>
    </location>
</feature>
<dbReference type="PANTHER" id="PTHR13018">
    <property type="entry name" value="PROBABLE MEMBRANE PROTEIN DUF221-RELATED"/>
    <property type="match status" value="1"/>
</dbReference>
<dbReference type="GeneID" id="108742311"/>
<keyword evidence="4 7" id="KW-0812">Transmembrane</keyword>
<evidence type="ECO:0000313" key="12">
    <source>
        <dbReference type="RefSeq" id="XP_018332982.1"/>
    </source>
</evidence>
<evidence type="ECO:0000256" key="3">
    <source>
        <dbReference type="ARBA" id="ARBA00022448"/>
    </source>
</evidence>
<keyword evidence="3" id="KW-0813">Transport</keyword>
<dbReference type="GO" id="GO:0005886">
    <property type="term" value="C:plasma membrane"/>
    <property type="evidence" value="ECO:0007669"/>
    <property type="project" value="TreeGrafter"/>
</dbReference>
<dbReference type="CTD" id="35779"/>
<evidence type="ECO:0000256" key="6">
    <source>
        <dbReference type="ARBA" id="ARBA00023136"/>
    </source>
</evidence>